<feature type="binding site" evidence="8">
    <location>
        <begin position="16"/>
        <end position="23"/>
    </location>
    <ligand>
        <name>ATP</name>
        <dbReference type="ChEBI" id="CHEBI:30616"/>
    </ligand>
</feature>
<dbReference type="GO" id="GO:0046104">
    <property type="term" value="P:thymidine metabolic process"/>
    <property type="evidence" value="ECO:0007669"/>
    <property type="project" value="TreeGrafter"/>
</dbReference>
<keyword evidence="14" id="KW-1185">Reference proteome</keyword>
<dbReference type="NCBIfam" id="NF003296">
    <property type="entry name" value="PRK04296.1-1"/>
    <property type="match status" value="1"/>
</dbReference>
<feature type="binding site" evidence="8">
    <location>
        <position position="181"/>
    </location>
    <ligand>
        <name>Zn(2+)</name>
        <dbReference type="ChEBI" id="CHEBI:29105"/>
    </ligand>
</feature>
<evidence type="ECO:0000256" key="8">
    <source>
        <dbReference type="HAMAP-Rule" id="MF_00124"/>
    </source>
</evidence>
<dbReference type="Gene3D" id="3.30.60.20">
    <property type="match status" value="1"/>
</dbReference>
<dbReference type="KEGG" id="emi:Emin_1019"/>
<dbReference type="SUPFAM" id="SSF52540">
    <property type="entry name" value="P-loop containing nucleoside triphosphate hydrolases"/>
    <property type="match status" value="1"/>
</dbReference>
<dbReference type="PANTHER" id="PTHR11441">
    <property type="entry name" value="THYMIDINE KINASE"/>
    <property type="match status" value="1"/>
</dbReference>
<keyword evidence="8" id="KW-0862">Zinc</keyword>
<dbReference type="InterPro" id="IPR001267">
    <property type="entry name" value="Thymidine_kinase"/>
</dbReference>
<evidence type="ECO:0000256" key="3">
    <source>
        <dbReference type="ARBA" id="ARBA00022634"/>
    </source>
</evidence>
<keyword evidence="4 8" id="KW-0808">Transferase</keyword>
<dbReference type="GO" id="GO:0008270">
    <property type="term" value="F:zinc ion binding"/>
    <property type="evidence" value="ECO:0007669"/>
    <property type="project" value="UniProtKB-UniRule"/>
</dbReference>
<dbReference type="AlphaFoldDB" id="B2KDH6"/>
<dbReference type="HAMAP" id="MF_00124">
    <property type="entry name" value="Thymidine_kinase"/>
    <property type="match status" value="1"/>
</dbReference>
<dbReference type="GO" id="GO:0005829">
    <property type="term" value="C:cytosol"/>
    <property type="evidence" value="ECO:0007669"/>
    <property type="project" value="TreeGrafter"/>
</dbReference>
<keyword evidence="6 8" id="KW-0418">Kinase</keyword>
<dbReference type="EC" id="2.7.1.21" evidence="2 8"/>
<dbReference type="SUPFAM" id="SSF57716">
    <property type="entry name" value="Glucocorticoid receptor-like (DNA-binding domain)"/>
    <property type="match status" value="1"/>
</dbReference>
<keyword evidence="7 8" id="KW-0067">ATP-binding</keyword>
<feature type="binding site" evidence="8">
    <location>
        <position position="178"/>
    </location>
    <ligand>
        <name>Zn(2+)</name>
        <dbReference type="ChEBI" id="CHEBI:29105"/>
    </ligand>
</feature>
<feature type="binding site" evidence="8">
    <location>
        <position position="146"/>
    </location>
    <ligand>
        <name>Zn(2+)</name>
        <dbReference type="ChEBI" id="CHEBI:29105"/>
    </ligand>
</feature>
<reference evidence="13 14" key="1">
    <citation type="journal article" date="2009" name="Appl. Environ. Microbiol.">
        <title>Genomic analysis of 'Elusimicrobium minutum,' the first cultivated representative of the phylum 'Elusimicrobia' (formerly termite group 1).</title>
        <authorList>
            <person name="Herlemann D.P.R."/>
            <person name="Geissinger O."/>
            <person name="Ikeda-Ohtsubo W."/>
            <person name="Kunin V."/>
            <person name="Sun H."/>
            <person name="Lapidus A."/>
            <person name="Hugenholtz P."/>
            <person name="Brune A."/>
        </authorList>
    </citation>
    <scope>NUCLEOTIDE SEQUENCE [LARGE SCALE GENOMIC DNA]</scope>
    <source>
        <strain evidence="13 14">Pei191</strain>
    </source>
</reference>
<name>B2KDH6_ELUMP</name>
<gene>
    <name evidence="8" type="primary">tdk</name>
    <name evidence="13" type="ordered locus">Emin_1019</name>
</gene>
<evidence type="ECO:0000256" key="2">
    <source>
        <dbReference type="ARBA" id="ARBA00012118"/>
    </source>
</evidence>
<evidence type="ECO:0000313" key="14">
    <source>
        <dbReference type="Proteomes" id="UP000001029"/>
    </source>
</evidence>
<dbReference type="Pfam" id="PF00265">
    <property type="entry name" value="TK"/>
    <property type="match status" value="1"/>
</dbReference>
<feature type="active site" description="Proton acceptor" evidence="8 9">
    <location>
        <position position="90"/>
    </location>
</feature>
<evidence type="ECO:0000256" key="12">
    <source>
        <dbReference type="RuleBase" id="RU004165"/>
    </source>
</evidence>
<comment type="subcellular location">
    <subcellularLocation>
        <location evidence="8">Cytoplasm</location>
    </subcellularLocation>
</comment>
<dbReference type="PIRSF" id="PIRSF035805">
    <property type="entry name" value="TK_cell"/>
    <property type="match status" value="1"/>
</dbReference>
<dbReference type="HOGENOM" id="CLU_064400_3_0_0"/>
<evidence type="ECO:0000256" key="11">
    <source>
        <dbReference type="RuleBase" id="RU000544"/>
    </source>
</evidence>
<feature type="binding site" evidence="10">
    <location>
        <position position="174"/>
    </location>
    <ligand>
        <name>substrate</name>
    </ligand>
</feature>
<dbReference type="STRING" id="445932.Emin_1019"/>
<accession>B2KDH6</accession>
<proteinExistence type="inferred from homology"/>
<dbReference type="GO" id="GO:0004797">
    <property type="term" value="F:thymidine kinase activity"/>
    <property type="evidence" value="ECO:0007669"/>
    <property type="project" value="UniProtKB-UniRule"/>
</dbReference>
<dbReference type="PANTHER" id="PTHR11441:SF0">
    <property type="entry name" value="THYMIDINE KINASE, CYTOSOLIC"/>
    <property type="match status" value="1"/>
</dbReference>
<feature type="binding site" evidence="10">
    <location>
        <begin position="166"/>
        <end position="169"/>
    </location>
    <ligand>
        <name>substrate</name>
    </ligand>
</feature>
<dbReference type="InterPro" id="IPR027417">
    <property type="entry name" value="P-loop_NTPase"/>
</dbReference>
<evidence type="ECO:0000256" key="5">
    <source>
        <dbReference type="ARBA" id="ARBA00022741"/>
    </source>
</evidence>
<feature type="binding site" evidence="8">
    <location>
        <position position="149"/>
    </location>
    <ligand>
        <name>Zn(2+)</name>
        <dbReference type="ChEBI" id="CHEBI:29105"/>
    </ligand>
</feature>
<dbReference type="Proteomes" id="UP000001029">
    <property type="component" value="Chromosome"/>
</dbReference>
<keyword evidence="5 8" id="KW-0547">Nucleotide-binding</keyword>
<dbReference type="EMBL" id="CP001055">
    <property type="protein sequence ID" value="ACC98572.1"/>
    <property type="molecule type" value="Genomic_DNA"/>
</dbReference>
<evidence type="ECO:0000256" key="1">
    <source>
        <dbReference type="ARBA" id="ARBA00007587"/>
    </source>
</evidence>
<dbReference type="OrthoDB" id="9781579at2"/>
<keyword evidence="3 8" id="KW-0237">DNA synthesis</keyword>
<evidence type="ECO:0000256" key="6">
    <source>
        <dbReference type="ARBA" id="ARBA00022777"/>
    </source>
</evidence>
<comment type="catalytic activity">
    <reaction evidence="8 11">
        <text>thymidine + ATP = dTMP + ADP + H(+)</text>
        <dbReference type="Rhea" id="RHEA:19129"/>
        <dbReference type="ChEBI" id="CHEBI:15378"/>
        <dbReference type="ChEBI" id="CHEBI:17748"/>
        <dbReference type="ChEBI" id="CHEBI:30616"/>
        <dbReference type="ChEBI" id="CHEBI:63528"/>
        <dbReference type="ChEBI" id="CHEBI:456216"/>
        <dbReference type="EC" id="2.7.1.21"/>
    </reaction>
</comment>
<keyword evidence="8" id="KW-0963">Cytoplasm</keyword>
<protein>
    <recommendedName>
        <fullName evidence="2 8">Thymidine kinase</fullName>
        <ecNumber evidence="2 8">2.7.1.21</ecNumber>
    </recommendedName>
</protein>
<dbReference type="GO" id="GO:0005524">
    <property type="term" value="F:ATP binding"/>
    <property type="evidence" value="ECO:0007669"/>
    <property type="project" value="UniProtKB-UniRule"/>
</dbReference>
<comment type="similarity">
    <text evidence="1 8 12">Belongs to the thymidine kinase family.</text>
</comment>
<dbReference type="Gene3D" id="3.40.50.300">
    <property type="entry name" value="P-loop containing nucleotide triphosphate hydrolases"/>
    <property type="match status" value="1"/>
</dbReference>
<evidence type="ECO:0000313" key="13">
    <source>
        <dbReference type="EMBL" id="ACC98572.1"/>
    </source>
</evidence>
<evidence type="ECO:0000256" key="7">
    <source>
        <dbReference type="ARBA" id="ARBA00022840"/>
    </source>
</evidence>
<evidence type="ECO:0000256" key="4">
    <source>
        <dbReference type="ARBA" id="ARBA00022679"/>
    </source>
</evidence>
<comment type="subunit">
    <text evidence="8">Homotetramer.</text>
</comment>
<dbReference type="GO" id="GO:0071897">
    <property type="term" value="P:DNA biosynthetic process"/>
    <property type="evidence" value="ECO:0007669"/>
    <property type="project" value="UniProtKB-KW"/>
</dbReference>
<evidence type="ECO:0000256" key="10">
    <source>
        <dbReference type="PIRSR" id="PIRSR035805-2"/>
    </source>
</evidence>
<keyword evidence="8" id="KW-0479">Metal-binding</keyword>
<feature type="binding site" evidence="8">
    <location>
        <begin position="89"/>
        <end position="92"/>
    </location>
    <ligand>
        <name>ATP</name>
        <dbReference type="ChEBI" id="CHEBI:30616"/>
    </ligand>
</feature>
<evidence type="ECO:0000256" key="9">
    <source>
        <dbReference type="PIRSR" id="PIRSR035805-1"/>
    </source>
</evidence>
<organism evidence="13 14">
    <name type="scientific">Elusimicrobium minutum (strain Pei191)</name>
    <dbReference type="NCBI Taxonomy" id="445932"/>
    <lineage>
        <taxon>Bacteria</taxon>
        <taxon>Pseudomonadati</taxon>
        <taxon>Elusimicrobiota</taxon>
        <taxon>Elusimicrobia</taxon>
        <taxon>Elusimicrobiales</taxon>
        <taxon>Elusimicrobiaceae</taxon>
        <taxon>Elusimicrobium</taxon>
    </lineage>
</organism>
<sequence>MYTYTKKQGRIEVICGCMFSGKSEELINRLRKAKIAKQKIQVFNSSLDKRYACNAIASHNKTKLESEHVNTASEILKLVKPSTTVVAVDEGNFFDKTLVDVCETLAQKGKRVIVSGVDLDYTGKPFEAMALLMAKAEFVTKNLAVCTKCGSPASRTQRIAKAKSRILVGAQGVYEARCRKCFKPGK</sequence>